<feature type="region of interest" description="Disordered" evidence="1">
    <location>
        <begin position="118"/>
        <end position="155"/>
    </location>
</feature>
<reference evidence="3 4" key="1">
    <citation type="submission" date="2024-03" db="EMBL/GenBank/DDBJ databases">
        <authorList>
            <person name="Martinez-Hernandez J."/>
        </authorList>
    </citation>
    <scope>NUCLEOTIDE SEQUENCE [LARGE SCALE GENOMIC DNA]</scope>
</reference>
<protein>
    <recommendedName>
        <fullName evidence="2">PB1 domain-containing protein</fullName>
    </recommendedName>
</protein>
<comment type="caution">
    <text evidence="3">The sequence shown here is derived from an EMBL/GenBank/DDBJ whole genome shotgun (WGS) entry which is preliminary data.</text>
</comment>
<organism evidence="3 4">
    <name type="scientific">Lupinus luteus</name>
    <name type="common">European yellow lupine</name>
    <dbReference type="NCBI Taxonomy" id="3873"/>
    <lineage>
        <taxon>Eukaryota</taxon>
        <taxon>Viridiplantae</taxon>
        <taxon>Streptophyta</taxon>
        <taxon>Embryophyta</taxon>
        <taxon>Tracheophyta</taxon>
        <taxon>Spermatophyta</taxon>
        <taxon>Magnoliopsida</taxon>
        <taxon>eudicotyledons</taxon>
        <taxon>Gunneridae</taxon>
        <taxon>Pentapetalae</taxon>
        <taxon>rosids</taxon>
        <taxon>fabids</taxon>
        <taxon>Fabales</taxon>
        <taxon>Fabaceae</taxon>
        <taxon>Papilionoideae</taxon>
        <taxon>50 kb inversion clade</taxon>
        <taxon>genistoids sensu lato</taxon>
        <taxon>core genistoids</taxon>
        <taxon>Genisteae</taxon>
        <taxon>Lupinus</taxon>
    </lineage>
</organism>
<name>A0AAV1WRC2_LUPLU</name>
<evidence type="ECO:0000313" key="3">
    <source>
        <dbReference type="EMBL" id="CAL0311875.1"/>
    </source>
</evidence>
<dbReference type="Proteomes" id="UP001497480">
    <property type="component" value="Unassembled WGS sequence"/>
</dbReference>
<feature type="domain" description="PB1" evidence="2">
    <location>
        <begin position="27"/>
        <end position="113"/>
    </location>
</feature>
<evidence type="ECO:0000313" key="4">
    <source>
        <dbReference type="Proteomes" id="UP001497480"/>
    </source>
</evidence>
<dbReference type="AlphaFoldDB" id="A0AAV1WRC2"/>
<keyword evidence="4" id="KW-1185">Reference proteome</keyword>
<dbReference type="PANTHER" id="PTHR31066">
    <property type="entry name" value="OS05G0427100 PROTEIN-RELATED"/>
    <property type="match status" value="1"/>
</dbReference>
<evidence type="ECO:0000256" key="1">
    <source>
        <dbReference type="SAM" id="MobiDB-lite"/>
    </source>
</evidence>
<feature type="compositionally biased region" description="Low complexity" evidence="1">
    <location>
        <begin position="129"/>
        <end position="149"/>
    </location>
</feature>
<dbReference type="InterPro" id="IPR053198">
    <property type="entry name" value="Gynoecium_Dev_Regulator"/>
</dbReference>
<proteinExistence type="predicted"/>
<dbReference type="SUPFAM" id="SSF54277">
    <property type="entry name" value="CAD &amp; PB1 domains"/>
    <property type="match status" value="1"/>
</dbReference>
<accession>A0AAV1WRC2</accession>
<dbReference type="Gene3D" id="3.10.20.90">
    <property type="entry name" value="Phosphatidylinositol 3-kinase Catalytic Subunit, Chain A, domain 1"/>
    <property type="match status" value="1"/>
</dbReference>
<dbReference type="EMBL" id="CAXHTB010000009">
    <property type="protein sequence ID" value="CAL0311875.1"/>
    <property type="molecule type" value="Genomic_DNA"/>
</dbReference>
<dbReference type="CDD" id="cd06410">
    <property type="entry name" value="PB1_UP2"/>
    <property type="match status" value="1"/>
</dbReference>
<evidence type="ECO:0000259" key="2">
    <source>
        <dbReference type="SMART" id="SM00666"/>
    </source>
</evidence>
<gene>
    <name evidence="3" type="ORF">LLUT_LOCUS12935</name>
</gene>
<dbReference type="PANTHER" id="PTHR31066:SF10">
    <property type="entry name" value="OCTICOSAPEPTIDE_PHOX_BEM1P FAMILY PROTEIN"/>
    <property type="match status" value="1"/>
</dbReference>
<dbReference type="Pfam" id="PF00564">
    <property type="entry name" value="PB1"/>
    <property type="match status" value="1"/>
</dbReference>
<dbReference type="SMART" id="SM00666">
    <property type="entry name" value="PB1"/>
    <property type="match status" value="1"/>
</dbReference>
<dbReference type="InterPro" id="IPR000270">
    <property type="entry name" value="PB1_dom"/>
</dbReference>
<sequence>MVGSSQPAPKSTIKFLCSYGGMILPRHPDGKLRYAGGHTRVLAVDRTVSFPELLLKLEELCGTTVRHLRCQLPTEDLDALVSITSDEDLANLIEEYDHAASPSASLKIKVFLSPPRSINKASVPPSPPSKSTSSTSSTSSSSSSSSSSSYHSATGGVSGFNSGRSLKSVAPVINRCVHQISPVTYSVMGERKTASVSGRNVPLPRYGYQNQGQGKTSYAGHVPLIRNGNNHWQ</sequence>